<organism evidence="1 2">
    <name type="scientific">Mucilaginibacter boryungensis</name>
    <dbReference type="NCBI Taxonomy" id="768480"/>
    <lineage>
        <taxon>Bacteria</taxon>
        <taxon>Pseudomonadati</taxon>
        <taxon>Bacteroidota</taxon>
        <taxon>Sphingobacteriia</taxon>
        <taxon>Sphingobacteriales</taxon>
        <taxon>Sphingobacteriaceae</taxon>
        <taxon>Mucilaginibacter</taxon>
    </lineage>
</organism>
<reference evidence="1 2" key="1">
    <citation type="submission" date="2020-10" db="EMBL/GenBank/DDBJ databases">
        <title>Mucilaginibacter mali sp. nov., isolated from rhizosphere soil of apple orchard.</title>
        <authorList>
            <person name="Lee J.-S."/>
            <person name="Kim H.S."/>
            <person name="Kim J.-S."/>
        </authorList>
    </citation>
    <scope>NUCLEOTIDE SEQUENCE [LARGE SCALE GENOMIC DNA]</scope>
    <source>
        <strain evidence="1 2">KCTC 23157</strain>
    </source>
</reference>
<evidence type="ECO:0000313" key="1">
    <source>
        <dbReference type="EMBL" id="MBE9664846.1"/>
    </source>
</evidence>
<protein>
    <submittedName>
        <fullName evidence="1">Toxin-antitoxin system YwqK family antitoxin</fullName>
    </submittedName>
</protein>
<dbReference type="SUPFAM" id="SSF82185">
    <property type="entry name" value="Histone H3 K4-specific methyltransferase SET7/9 N-terminal domain"/>
    <property type="match status" value="1"/>
</dbReference>
<comment type="caution">
    <text evidence="1">The sequence shown here is derived from an EMBL/GenBank/DDBJ whole genome shotgun (WGS) entry which is preliminary data.</text>
</comment>
<name>A0ABR9XCA7_9SPHI</name>
<evidence type="ECO:0000313" key="2">
    <source>
        <dbReference type="Proteomes" id="UP000632774"/>
    </source>
</evidence>
<dbReference type="Pfam" id="PF07661">
    <property type="entry name" value="MORN_2"/>
    <property type="match status" value="2"/>
</dbReference>
<dbReference type="RefSeq" id="WP_194104269.1">
    <property type="nucleotide sequence ID" value="NZ_JADFFM010000001.1"/>
</dbReference>
<keyword evidence="2" id="KW-1185">Reference proteome</keyword>
<dbReference type="EMBL" id="JADFFM010000001">
    <property type="protein sequence ID" value="MBE9664846.1"/>
    <property type="molecule type" value="Genomic_DNA"/>
</dbReference>
<accession>A0ABR9XCA7</accession>
<dbReference type="InterPro" id="IPR011652">
    <property type="entry name" value="MORN_2"/>
</dbReference>
<gene>
    <name evidence="1" type="ORF">IRJ18_00640</name>
</gene>
<proteinExistence type="predicted"/>
<dbReference type="Proteomes" id="UP000632774">
    <property type="component" value="Unassembled WGS sequence"/>
</dbReference>
<dbReference type="Gene3D" id="3.90.930.1">
    <property type="match status" value="1"/>
</dbReference>
<sequence>MEMDFMERQAPFRSKLYIPGLILLLLIIVWIGVKAKWTDQVFVKIGDAHLIQANGICYYNNKPLTGCIYERFPDGTFAKQIPYINGRQDGLMHFWYPDRTLQQERLFVDGKKQGVHKGWWPNGKLKFEYSFNNDEYNGSVKEWYESGKLCRFFHYSMGHEDGLQQMWWDNGTTRANYVVKDGQQYGLIGRKLCRNLTK</sequence>